<dbReference type="OrthoDB" id="7431150at2"/>
<proteinExistence type="predicted"/>
<reference evidence="1 2" key="1">
    <citation type="submission" date="2018-12" db="EMBL/GenBank/DDBJ databases">
        <title>Croceicoccus ponticola sp. nov., a lipolytic bacterium isolated from seawater.</title>
        <authorList>
            <person name="Yoon J.-H."/>
        </authorList>
    </citation>
    <scope>NUCLEOTIDE SEQUENCE [LARGE SCALE GENOMIC DNA]</scope>
    <source>
        <strain evidence="1 2">GM-16</strain>
    </source>
</reference>
<dbReference type="AlphaFoldDB" id="A0A437H1Z4"/>
<gene>
    <name evidence="1" type="ORF">EKN06_05330</name>
</gene>
<dbReference type="EMBL" id="RXOL01000001">
    <property type="protein sequence ID" value="RVQ69586.1"/>
    <property type="molecule type" value="Genomic_DNA"/>
</dbReference>
<name>A0A437H1Z4_9SPHN</name>
<dbReference type="InterPro" id="IPR011006">
    <property type="entry name" value="CheY-like_superfamily"/>
</dbReference>
<comment type="caution">
    <text evidence="1">The sequence shown here is derived from an EMBL/GenBank/DDBJ whole genome shotgun (WGS) entry which is preliminary data.</text>
</comment>
<evidence type="ECO:0000313" key="2">
    <source>
        <dbReference type="Proteomes" id="UP000283003"/>
    </source>
</evidence>
<keyword evidence="2" id="KW-1185">Reference proteome</keyword>
<sequence>MRFGRASSMCHALIIEDNMVISRGIMTQLELRGISSFDQVWNQPRARSAVKDHRPDLIVVGDLEANGFPATAVNDIAARSGAAILLAVADPDHAMELMGELDSREGVFALDEIDAAASAAHHARGKSARGAMMPASIREAIFARFAKSRRQTAAQAAQAL</sequence>
<accession>A0A437H1Z4</accession>
<evidence type="ECO:0008006" key="3">
    <source>
        <dbReference type="Google" id="ProtNLM"/>
    </source>
</evidence>
<protein>
    <recommendedName>
        <fullName evidence="3">Response regulator</fullName>
    </recommendedName>
</protein>
<dbReference type="RefSeq" id="WP_127611773.1">
    <property type="nucleotide sequence ID" value="NZ_RXOL01000001.1"/>
</dbReference>
<organism evidence="1 2">
    <name type="scientific">Croceicoccus ponticola</name>
    <dbReference type="NCBI Taxonomy" id="2217664"/>
    <lineage>
        <taxon>Bacteria</taxon>
        <taxon>Pseudomonadati</taxon>
        <taxon>Pseudomonadota</taxon>
        <taxon>Alphaproteobacteria</taxon>
        <taxon>Sphingomonadales</taxon>
        <taxon>Erythrobacteraceae</taxon>
        <taxon>Croceicoccus</taxon>
    </lineage>
</organism>
<dbReference type="SUPFAM" id="SSF52172">
    <property type="entry name" value="CheY-like"/>
    <property type="match status" value="1"/>
</dbReference>
<dbReference type="Proteomes" id="UP000283003">
    <property type="component" value="Unassembled WGS sequence"/>
</dbReference>
<evidence type="ECO:0000313" key="1">
    <source>
        <dbReference type="EMBL" id="RVQ69586.1"/>
    </source>
</evidence>